<proteinExistence type="predicted"/>
<reference evidence="2 3" key="1">
    <citation type="submission" date="2014-10" db="EMBL/GenBank/DDBJ databases">
        <title>Genome sequencing of Vibrio sinaloensis T08.</title>
        <authorList>
            <person name="Chan K.-G."/>
            <person name="Mohamad N.I."/>
        </authorList>
    </citation>
    <scope>NUCLEOTIDE SEQUENCE [LARGE SCALE GENOMIC DNA]</scope>
    <source>
        <strain evidence="2 3">T08</strain>
    </source>
</reference>
<dbReference type="SUPFAM" id="SSF51261">
    <property type="entry name" value="Duplicated hybrid motif"/>
    <property type="match status" value="1"/>
</dbReference>
<dbReference type="InterPro" id="IPR016047">
    <property type="entry name" value="M23ase_b-sheet_dom"/>
</dbReference>
<dbReference type="PANTHER" id="PTHR21666:SF270">
    <property type="entry name" value="MUREIN HYDROLASE ACTIVATOR ENVC"/>
    <property type="match status" value="1"/>
</dbReference>
<dbReference type="Proteomes" id="UP000030451">
    <property type="component" value="Unassembled WGS sequence"/>
</dbReference>
<evidence type="ECO:0000313" key="3">
    <source>
        <dbReference type="Proteomes" id="UP000030451"/>
    </source>
</evidence>
<dbReference type="GO" id="GO:0004222">
    <property type="term" value="F:metalloendopeptidase activity"/>
    <property type="evidence" value="ECO:0007669"/>
    <property type="project" value="TreeGrafter"/>
</dbReference>
<comment type="caution">
    <text evidence="2">The sequence shown here is derived from an EMBL/GenBank/DDBJ whole genome shotgun (WGS) entry which is preliminary data.</text>
</comment>
<dbReference type="InterPro" id="IPR050570">
    <property type="entry name" value="Cell_wall_metabolism_enzyme"/>
</dbReference>
<gene>
    <name evidence="2" type="ORF">NM06_19255</name>
</gene>
<dbReference type="EMBL" id="JRWP01000056">
    <property type="protein sequence ID" value="KGY07062.1"/>
    <property type="molecule type" value="Genomic_DNA"/>
</dbReference>
<evidence type="ECO:0000259" key="1">
    <source>
        <dbReference type="Pfam" id="PF01551"/>
    </source>
</evidence>
<dbReference type="RefSeq" id="WP_038193063.1">
    <property type="nucleotide sequence ID" value="NZ_JRWP01000056.1"/>
</dbReference>
<dbReference type="CDD" id="cd12797">
    <property type="entry name" value="M23_peptidase"/>
    <property type="match status" value="1"/>
</dbReference>
<dbReference type="InterPro" id="IPR011055">
    <property type="entry name" value="Dup_hybrid_motif"/>
</dbReference>
<accession>A0A0A5HNE0</accession>
<dbReference type="PANTHER" id="PTHR21666">
    <property type="entry name" value="PEPTIDASE-RELATED"/>
    <property type="match status" value="1"/>
</dbReference>
<dbReference type="AlphaFoldDB" id="A0A0A5HNE0"/>
<organism evidence="2 3">
    <name type="scientific">Photobacterium sp. (strain ATCC 43367)</name>
    <dbReference type="NCBI Taxonomy" id="379097"/>
    <lineage>
        <taxon>Bacteria</taxon>
        <taxon>Pseudomonadati</taxon>
        <taxon>Pseudomonadota</taxon>
        <taxon>Gammaproteobacteria</taxon>
        <taxon>Vibrionales</taxon>
        <taxon>Vibrionaceae</taxon>
        <taxon>Vibrio</taxon>
        <taxon>Vibrio oreintalis group</taxon>
    </lineage>
</organism>
<dbReference type="Gene3D" id="2.70.70.10">
    <property type="entry name" value="Glucose Permease (Domain IIA)"/>
    <property type="match status" value="1"/>
</dbReference>
<dbReference type="STRING" id="379097.SE23_04920"/>
<dbReference type="Pfam" id="PF01551">
    <property type="entry name" value="Peptidase_M23"/>
    <property type="match status" value="1"/>
</dbReference>
<protein>
    <submittedName>
        <fullName evidence="2">Membrane protein</fullName>
    </submittedName>
</protein>
<name>A0A0A5HNE0_PHOS4</name>
<dbReference type="OrthoDB" id="9800107at2"/>
<feature type="domain" description="M23ase beta-sheet core" evidence="1">
    <location>
        <begin position="82"/>
        <end position="176"/>
    </location>
</feature>
<sequence>MIKRGKWLPYLFVLLLMVTFWLAKLISDKKEQAVERQEQNVAPILENIIATSNGPYQWPLKETGVLQDFAEFGQASLFPNLYHSAVDYFAAPGTKVYAISDGTVYFSDHEAAYGGVIIIEHTPKGAYSLYGHVSARRWLIEKGASVTKGQLIGYIAETDEGYGIGIVPHLHFSIRLGSPSDYPTSGRSNWMTGYTTEHPIFHQFVDPNKFIAQSRLYFRNQPQGQDATN</sequence>
<evidence type="ECO:0000313" key="2">
    <source>
        <dbReference type="EMBL" id="KGY07062.1"/>
    </source>
</evidence>